<sequence>MAPIDSSSITREAIALLFNAAKILAEQQTKMKIESVHFMDGRVHLNMRDTVTIDVEIGDSEEEQNLGQRVDVGDKINYDSKSVDLESERDTGENNNHFGMGMACDPVLTFMTEDSLVDMLIEQQKSHDQMNTVDQVDRVSVFEISDDDSSDESSYHKSSTKKSPVKNAKNNKLSKKGSRTSAEIGRKGSRRSTKALHDSDEESPTPTPAKGSKKNTATGKRLPQSRKDALDDPSSPRQSKRLKPLAEPSIQAPVRKTNQKTFSRKSTTDTSEESEYELPFVPSRKSTRKTSPNSPKDADMEIQQDQTDGQKIPTSIWELVDDSAMAPRKSTKQKQDCCIKKSSPKASAKQAIHKVPHIARQSSPRIYIPSSIGSKLDPKSGSLAYLLDPPSSNDLDRYGEMGHKLRIILGDKRVADCIDKLPACPTAIPDTLKLHYFRLFNVYKKLGHTREETFIHVDNLRAARLRIKQWERMDYRLVGSETEALHLQSALLFADIFNDTEMLFRKMYDETSAATRKRTMKLFSDSMTEWNASNVPILRKTAIRIMFLARFIEFDELVQAGITVKNLRCYRPQYKKFLEECFGPEVAEKLVDKEHEMTLRANEVGKYDVYRKKYKKKQEEMKIDSRELKSLLD</sequence>
<gene>
    <name evidence="2" type="ORF">PBRASI_LOCUS2072</name>
</gene>
<comment type="caution">
    <text evidence="2">The sequence shown here is derived from an EMBL/GenBank/DDBJ whole genome shotgun (WGS) entry which is preliminary data.</text>
</comment>
<evidence type="ECO:0000313" key="3">
    <source>
        <dbReference type="Proteomes" id="UP000789739"/>
    </source>
</evidence>
<protein>
    <submittedName>
        <fullName evidence="2">1665_t:CDS:1</fullName>
    </submittedName>
</protein>
<proteinExistence type="predicted"/>
<keyword evidence="3" id="KW-1185">Reference proteome</keyword>
<feature type="region of interest" description="Disordered" evidence="1">
    <location>
        <begin position="144"/>
        <end position="311"/>
    </location>
</feature>
<evidence type="ECO:0000313" key="2">
    <source>
        <dbReference type="EMBL" id="CAG8490374.1"/>
    </source>
</evidence>
<dbReference type="AlphaFoldDB" id="A0A9N8WL49"/>
<organism evidence="2 3">
    <name type="scientific">Paraglomus brasilianum</name>
    <dbReference type="NCBI Taxonomy" id="144538"/>
    <lineage>
        <taxon>Eukaryota</taxon>
        <taxon>Fungi</taxon>
        <taxon>Fungi incertae sedis</taxon>
        <taxon>Mucoromycota</taxon>
        <taxon>Glomeromycotina</taxon>
        <taxon>Glomeromycetes</taxon>
        <taxon>Paraglomerales</taxon>
        <taxon>Paraglomeraceae</taxon>
        <taxon>Paraglomus</taxon>
    </lineage>
</organism>
<name>A0A9N8WL49_9GLOM</name>
<accession>A0A9N8WL49</accession>
<reference evidence="2" key="1">
    <citation type="submission" date="2021-06" db="EMBL/GenBank/DDBJ databases">
        <authorList>
            <person name="Kallberg Y."/>
            <person name="Tangrot J."/>
            <person name="Rosling A."/>
        </authorList>
    </citation>
    <scope>NUCLEOTIDE SEQUENCE</scope>
    <source>
        <strain evidence="2">BR232B</strain>
    </source>
</reference>
<dbReference type="EMBL" id="CAJVPI010000152">
    <property type="protein sequence ID" value="CAG8490374.1"/>
    <property type="molecule type" value="Genomic_DNA"/>
</dbReference>
<dbReference type="OrthoDB" id="10358821at2759"/>
<evidence type="ECO:0000256" key="1">
    <source>
        <dbReference type="SAM" id="MobiDB-lite"/>
    </source>
</evidence>
<dbReference type="Proteomes" id="UP000789739">
    <property type="component" value="Unassembled WGS sequence"/>
</dbReference>